<keyword evidence="13" id="KW-1185">Reference proteome</keyword>
<evidence type="ECO:0000259" key="10">
    <source>
        <dbReference type="PROSITE" id="PS50011"/>
    </source>
</evidence>
<dbReference type="InterPro" id="IPR008271">
    <property type="entry name" value="Ser/Thr_kinase_AS"/>
</dbReference>
<evidence type="ECO:0000256" key="8">
    <source>
        <dbReference type="PIRSR" id="PIRSR630616-3"/>
    </source>
</evidence>
<feature type="binding site" evidence="7">
    <location>
        <position position="704"/>
    </location>
    <ligand>
        <name>ATP</name>
        <dbReference type="ChEBI" id="CHEBI:30616"/>
    </ligand>
</feature>
<feature type="active site" description="Proton acceptor" evidence="6">
    <location>
        <position position="653"/>
    </location>
</feature>
<dbReference type="InterPro" id="IPR030616">
    <property type="entry name" value="Aur-like"/>
</dbReference>
<gene>
    <name evidence="12" type="ORF">GMOD_00008212</name>
</gene>
<dbReference type="PROSITE" id="PS50280">
    <property type="entry name" value="SET"/>
    <property type="match status" value="1"/>
</dbReference>
<dbReference type="OrthoDB" id="1738954at2759"/>
<feature type="compositionally biased region" description="Low complexity" evidence="9">
    <location>
        <begin position="957"/>
        <end position="971"/>
    </location>
</feature>
<evidence type="ECO:0000256" key="3">
    <source>
        <dbReference type="ARBA" id="ARBA00022741"/>
    </source>
</evidence>
<evidence type="ECO:0000313" key="13">
    <source>
        <dbReference type="Proteomes" id="UP000265663"/>
    </source>
</evidence>
<protein>
    <submittedName>
        <fullName evidence="12">Serine threonine-kinase</fullName>
    </submittedName>
</protein>
<name>A0A3M7M280_9PLEO</name>
<dbReference type="SUPFAM" id="SSF56112">
    <property type="entry name" value="Protein kinase-like (PK-like)"/>
    <property type="match status" value="1"/>
</dbReference>
<dbReference type="Pfam" id="PF00856">
    <property type="entry name" value="SET"/>
    <property type="match status" value="1"/>
</dbReference>
<accession>A0A3M7M280</accession>
<dbReference type="Gene3D" id="1.10.510.10">
    <property type="entry name" value="Transferase(Phosphotransferase) domain 1"/>
    <property type="match status" value="1"/>
</dbReference>
<evidence type="ECO:0000259" key="11">
    <source>
        <dbReference type="PROSITE" id="PS50280"/>
    </source>
</evidence>
<feature type="binding site" evidence="7">
    <location>
        <begin position="657"/>
        <end position="658"/>
    </location>
    <ligand>
        <name>ATP</name>
        <dbReference type="ChEBI" id="CHEBI:30616"/>
    </ligand>
</feature>
<feature type="domain" description="SET" evidence="11">
    <location>
        <begin position="46"/>
        <end position="357"/>
    </location>
</feature>
<feature type="compositionally biased region" description="Polar residues" evidence="9">
    <location>
        <begin position="409"/>
        <end position="432"/>
    </location>
</feature>
<keyword evidence="1" id="KW-0723">Serine/threonine-protein kinase</keyword>
<evidence type="ECO:0000256" key="7">
    <source>
        <dbReference type="PIRSR" id="PIRSR630616-2"/>
    </source>
</evidence>
<keyword evidence="4 12" id="KW-0418">Kinase</keyword>
<evidence type="ECO:0000256" key="5">
    <source>
        <dbReference type="ARBA" id="ARBA00022840"/>
    </source>
</evidence>
<dbReference type="GO" id="GO:0004674">
    <property type="term" value="F:protein serine/threonine kinase activity"/>
    <property type="evidence" value="ECO:0007669"/>
    <property type="project" value="UniProtKB-KW"/>
</dbReference>
<dbReference type="Gene3D" id="2.170.270.10">
    <property type="entry name" value="SET domain"/>
    <property type="match status" value="2"/>
</dbReference>
<evidence type="ECO:0000256" key="6">
    <source>
        <dbReference type="PIRSR" id="PIRSR630616-1"/>
    </source>
</evidence>
<dbReference type="AlphaFoldDB" id="A0A3M7M280"/>
<dbReference type="SUPFAM" id="SSF82199">
    <property type="entry name" value="SET domain"/>
    <property type="match status" value="1"/>
</dbReference>
<dbReference type="InterPro" id="IPR001214">
    <property type="entry name" value="SET_dom"/>
</dbReference>
<evidence type="ECO:0000256" key="4">
    <source>
        <dbReference type="ARBA" id="ARBA00022777"/>
    </source>
</evidence>
<dbReference type="PROSITE" id="PS00108">
    <property type="entry name" value="PROTEIN_KINASE_ST"/>
    <property type="match status" value="1"/>
</dbReference>
<feature type="region of interest" description="Disordered" evidence="9">
    <location>
        <begin position="407"/>
        <end position="500"/>
    </location>
</feature>
<organism evidence="12 13">
    <name type="scientific">Pyrenophora seminiperda CCB06</name>
    <dbReference type="NCBI Taxonomy" id="1302712"/>
    <lineage>
        <taxon>Eukaryota</taxon>
        <taxon>Fungi</taxon>
        <taxon>Dikarya</taxon>
        <taxon>Ascomycota</taxon>
        <taxon>Pezizomycotina</taxon>
        <taxon>Dothideomycetes</taxon>
        <taxon>Pleosporomycetidae</taxon>
        <taxon>Pleosporales</taxon>
        <taxon>Pleosporineae</taxon>
        <taxon>Pleosporaceae</taxon>
        <taxon>Pyrenophora</taxon>
    </lineage>
</organism>
<dbReference type="Pfam" id="PF00069">
    <property type="entry name" value="Pkinase"/>
    <property type="match status" value="1"/>
</dbReference>
<dbReference type="EMBL" id="KE747816">
    <property type="protein sequence ID" value="RMZ68504.1"/>
    <property type="molecule type" value="Genomic_DNA"/>
</dbReference>
<dbReference type="Proteomes" id="UP000265663">
    <property type="component" value="Unassembled WGS sequence"/>
</dbReference>
<evidence type="ECO:0000313" key="12">
    <source>
        <dbReference type="EMBL" id="RMZ68504.1"/>
    </source>
</evidence>
<dbReference type="CDD" id="cd14096">
    <property type="entry name" value="STKc_RCK1-like"/>
    <property type="match status" value="1"/>
</dbReference>
<dbReference type="InterPro" id="IPR046341">
    <property type="entry name" value="SET_dom_sf"/>
</dbReference>
<evidence type="ECO:0000256" key="2">
    <source>
        <dbReference type="ARBA" id="ARBA00022679"/>
    </source>
</evidence>
<keyword evidence="3 7" id="KW-0547">Nucleotide-binding</keyword>
<dbReference type="PROSITE" id="PS50011">
    <property type="entry name" value="PROTEIN_KINASE_DOM"/>
    <property type="match status" value="1"/>
</dbReference>
<proteinExistence type="predicted"/>
<dbReference type="SMART" id="SM00220">
    <property type="entry name" value="S_TKc"/>
    <property type="match status" value="1"/>
</dbReference>
<feature type="cross-link" description="Glycyl lysine isopeptide (Lys-Gly) (interchain with G-Cter in SUMO2)" evidence="8">
    <location>
        <position position="655"/>
    </location>
</feature>
<dbReference type="SMART" id="SM00317">
    <property type="entry name" value="SET"/>
    <property type="match status" value="1"/>
</dbReference>
<feature type="domain" description="Protein kinase" evidence="10">
    <location>
        <begin position="529"/>
        <end position="817"/>
    </location>
</feature>
<reference evidence="12 13" key="1">
    <citation type="journal article" date="2014" name="PLoS ONE">
        <title>De novo Genome Assembly of the Fungal Plant Pathogen Pyrenophora semeniperda.</title>
        <authorList>
            <person name="Soliai M.M."/>
            <person name="Meyer S.E."/>
            <person name="Udall J.A."/>
            <person name="Elzinga D.E."/>
            <person name="Hermansen R.A."/>
            <person name="Bodily P.M."/>
            <person name="Hart A.A."/>
            <person name="Coleman C.E."/>
        </authorList>
    </citation>
    <scope>NUCLEOTIDE SEQUENCE [LARGE SCALE GENOMIC DNA]</scope>
    <source>
        <strain evidence="12 13">CCB06</strain>
        <tissue evidence="12">Mycelium</tissue>
    </source>
</reference>
<evidence type="ECO:0000256" key="1">
    <source>
        <dbReference type="ARBA" id="ARBA00022527"/>
    </source>
</evidence>
<dbReference type="InterPro" id="IPR000719">
    <property type="entry name" value="Prot_kinase_dom"/>
</dbReference>
<dbReference type="Gene3D" id="3.30.200.20">
    <property type="entry name" value="Phosphorylase Kinase, domain 1"/>
    <property type="match status" value="1"/>
</dbReference>
<dbReference type="FunFam" id="3.30.200.20:FF:000425">
    <property type="entry name" value="Putative calcium/calmodulin-dependent protein kinase"/>
    <property type="match status" value="1"/>
</dbReference>
<keyword evidence="5 7" id="KW-0067">ATP-binding</keyword>
<keyword evidence="2" id="KW-0808">Transferase</keyword>
<evidence type="ECO:0000256" key="9">
    <source>
        <dbReference type="SAM" id="MobiDB-lite"/>
    </source>
</evidence>
<dbReference type="PANTHER" id="PTHR24350">
    <property type="entry name" value="SERINE/THREONINE-PROTEIN KINASE IAL-RELATED"/>
    <property type="match status" value="1"/>
</dbReference>
<dbReference type="Gene3D" id="6.10.140.2220">
    <property type="match status" value="1"/>
</dbReference>
<dbReference type="InterPro" id="IPR011009">
    <property type="entry name" value="Kinase-like_dom_sf"/>
</dbReference>
<feature type="compositionally biased region" description="Polar residues" evidence="9">
    <location>
        <begin position="1017"/>
        <end position="1026"/>
    </location>
</feature>
<feature type="binding site" evidence="7">
    <location>
        <position position="559"/>
    </location>
    <ligand>
        <name>ATP</name>
        <dbReference type="ChEBI" id="CHEBI:30616"/>
    </ligand>
</feature>
<dbReference type="CDD" id="cd20071">
    <property type="entry name" value="SET_SMYD"/>
    <property type="match status" value="1"/>
</dbReference>
<feature type="compositionally biased region" description="Basic and acidic residues" evidence="9">
    <location>
        <begin position="436"/>
        <end position="451"/>
    </location>
</feature>
<sequence length="1026" mass="114628">MDAIESDSSAPVASDSAFSISRPSSASSIHPSHAPKDLPAGAPISDLFEVRHTPTAGRAVFATRDIPEGTLVYRSEDLTLSVLLREYRREVCAQCFGYEYGRDLDVRDKTVGFAFCSLACQDKWREENGEVGVQCWVAVENLVRKRSKEDSDMVDGDLPRPKTKEIKDAWDSVASQARLIQSAREVDQTGTSDVDGTKLVVTKPQKRALDKALQARITPDVMSFCVSGLVWRYRHPEHWERVQALADDKTPYHSSDDLAAFTRTYLHLLAILPVPILPLVTAETLMTLSSRDSHNSFGIRSLEDDGSEFFGYGCWPAASYFNHSCGPNIEKNREGRAWHFRAGRDIKQGEELCITYLSGEERKLSRGKRMLRLKKTWGFDCACERCEAFTLNMAAIQNFKNFLRHGKQARQNAEPTTNVSNVHAQSQHQRYNQHPEPVHHGISEPAMDHKTLQPHPAPHGDFSVGAGAGDNRNIAAQAGDAAAHAAGNQQKKQNAAKNAGVDPSVLERIVAEEREAKGKLPRYPGLERWTLLEKMGDGAFSNVYRARDTTGQWDEVAIKVVRKFEMNSQQRANILKEVQIMRQLDHPNIVKLIDFSESRQYYYIVLELCPGGELFHQIVRLTYFSEDLSRHTIIQVAKALQYLHEEAGVVHRDIKPENLLFYPTPFVPTRNPKPRGPDDEDKADEGEFVKGKGAGGIGVIKIADFGLSKVIWDTQTMTPCGTVGYTAPEIVKDERYSKSVDMWALGCVLYTLLCGFPPFYDESIQTLTEKVARGQYTFLSPWWDDISKSAQDLVSHLLTVDPEKRYDINQFLNHPWIREADEPTYSAYDAPPLATPAATKKERLQPDFSHLESPGARRMDFRSPGAVNLREVFDVSYAVHRQEEEGKRKKQFKQGYRGANAMNSLNALDENEDDDEFAAESAPYDPSSQHPPAKLPKSQASDVSAMEQKLRNTTLSAAAQARQQQAAPQQRGYGQHSPAVAAAAKRQVKNKGAFELNMDSSTLLGRRNKKGPEPSGLRNNISVGGT</sequence>
<feature type="compositionally biased region" description="Low complexity" evidence="9">
    <location>
        <begin position="475"/>
        <end position="500"/>
    </location>
</feature>
<dbReference type="GO" id="GO:0005524">
    <property type="term" value="F:ATP binding"/>
    <property type="evidence" value="ECO:0007669"/>
    <property type="project" value="UniProtKB-KW"/>
</dbReference>
<feature type="region of interest" description="Disordered" evidence="9">
    <location>
        <begin position="912"/>
        <end position="1026"/>
    </location>
</feature>